<comment type="caution">
    <text evidence="1">The sequence shown here is derived from an EMBL/GenBank/DDBJ whole genome shotgun (WGS) entry which is preliminary data.</text>
</comment>
<evidence type="ECO:0000313" key="2">
    <source>
        <dbReference type="Proteomes" id="UP000191672"/>
    </source>
</evidence>
<sequence length="96" mass="10343">MAIVVEWHAGFHLGLNEPPTVLIFTKSAEQHYEQLVAGKNLSGDDVQAALDNFGLSSPNNSSEHGKDKLTGMNWAGKNFGSTEDVGPIEIYKEGGE</sequence>
<protein>
    <submittedName>
        <fullName evidence="1">Uncharacterized protein</fullName>
    </submittedName>
</protein>
<evidence type="ECO:0000313" key="1">
    <source>
        <dbReference type="EMBL" id="OQD89786.1"/>
    </source>
</evidence>
<dbReference type="AlphaFoldDB" id="A0A1V6QLJ9"/>
<organism evidence="1 2">
    <name type="scientific">Penicillium antarcticum</name>
    <dbReference type="NCBI Taxonomy" id="416450"/>
    <lineage>
        <taxon>Eukaryota</taxon>
        <taxon>Fungi</taxon>
        <taxon>Dikarya</taxon>
        <taxon>Ascomycota</taxon>
        <taxon>Pezizomycotina</taxon>
        <taxon>Eurotiomycetes</taxon>
        <taxon>Eurotiomycetidae</taxon>
        <taxon>Eurotiales</taxon>
        <taxon>Aspergillaceae</taxon>
        <taxon>Penicillium</taxon>
    </lineage>
</organism>
<accession>A0A1V6QLJ9</accession>
<dbReference type="EMBL" id="MDYN01000002">
    <property type="protein sequence ID" value="OQD89786.1"/>
    <property type="molecule type" value="Genomic_DNA"/>
</dbReference>
<keyword evidence="2" id="KW-1185">Reference proteome</keyword>
<gene>
    <name evidence="1" type="ORF">PENANT_c002G06585</name>
</gene>
<name>A0A1V6QLJ9_9EURO</name>
<proteinExistence type="predicted"/>
<dbReference type="Proteomes" id="UP000191672">
    <property type="component" value="Unassembled WGS sequence"/>
</dbReference>
<reference evidence="2" key="1">
    <citation type="journal article" date="2017" name="Nat. Microbiol.">
        <title>Global analysis of biosynthetic gene clusters reveals vast potential of secondary metabolite production in Penicillium species.</title>
        <authorList>
            <person name="Nielsen J.C."/>
            <person name="Grijseels S."/>
            <person name="Prigent S."/>
            <person name="Ji B."/>
            <person name="Dainat J."/>
            <person name="Nielsen K.F."/>
            <person name="Frisvad J.C."/>
            <person name="Workman M."/>
            <person name="Nielsen J."/>
        </authorList>
    </citation>
    <scope>NUCLEOTIDE SEQUENCE [LARGE SCALE GENOMIC DNA]</scope>
    <source>
        <strain evidence="2">IBT 31811</strain>
    </source>
</reference>